<gene>
    <name evidence="2" type="ORF">ACHHYP_07613</name>
</gene>
<reference evidence="2 3" key="1">
    <citation type="journal article" date="2014" name="Genome Biol. Evol.">
        <title>The secreted proteins of Achlya hypogyna and Thraustotheca clavata identify the ancestral oomycete secretome and reveal gene acquisitions by horizontal gene transfer.</title>
        <authorList>
            <person name="Misner I."/>
            <person name="Blouin N."/>
            <person name="Leonard G."/>
            <person name="Richards T.A."/>
            <person name="Lane C.E."/>
        </authorList>
    </citation>
    <scope>NUCLEOTIDE SEQUENCE [LARGE SCALE GENOMIC DNA]</scope>
    <source>
        <strain evidence="2 3">ATCC 48635</strain>
    </source>
</reference>
<accession>A0A1V9ZLN5</accession>
<organism evidence="2 3">
    <name type="scientific">Achlya hypogyna</name>
    <name type="common">Oomycete</name>
    <name type="synonym">Protoachlya hypogyna</name>
    <dbReference type="NCBI Taxonomy" id="1202772"/>
    <lineage>
        <taxon>Eukaryota</taxon>
        <taxon>Sar</taxon>
        <taxon>Stramenopiles</taxon>
        <taxon>Oomycota</taxon>
        <taxon>Saprolegniomycetes</taxon>
        <taxon>Saprolegniales</taxon>
        <taxon>Achlyaceae</taxon>
        <taxon>Achlya</taxon>
    </lineage>
</organism>
<feature type="compositionally biased region" description="Polar residues" evidence="1">
    <location>
        <begin position="65"/>
        <end position="75"/>
    </location>
</feature>
<comment type="caution">
    <text evidence="2">The sequence shown here is derived from an EMBL/GenBank/DDBJ whole genome shotgun (WGS) entry which is preliminary data.</text>
</comment>
<feature type="region of interest" description="Disordered" evidence="1">
    <location>
        <begin position="65"/>
        <end position="153"/>
    </location>
</feature>
<dbReference type="AlphaFoldDB" id="A0A1V9ZLN5"/>
<dbReference type="EMBL" id="JNBR01000077">
    <property type="protein sequence ID" value="OQR98887.1"/>
    <property type="molecule type" value="Genomic_DNA"/>
</dbReference>
<proteinExistence type="predicted"/>
<name>A0A1V9ZLN5_ACHHY</name>
<dbReference type="Proteomes" id="UP000243579">
    <property type="component" value="Unassembled WGS sequence"/>
</dbReference>
<evidence type="ECO:0000313" key="3">
    <source>
        <dbReference type="Proteomes" id="UP000243579"/>
    </source>
</evidence>
<evidence type="ECO:0000313" key="2">
    <source>
        <dbReference type="EMBL" id="OQR98887.1"/>
    </source>
</evidence>
<feature type="compositionally biased region" description="Polar residues" evidence="1">
    <location>
        <begin position="84"/>
        <end position="97"/>
    </location>
</feature>
<feature type="compositionally biased region" description="Basic residues" evidence="1">
    <location>
        <begin position="132"/>
        <end position="153"/>
    </location>
</feature>
<evidence type="ECO:0000256" key="1">
    <source>
        <dbReference type="SAM" id="MobiDB-lite"/>
    </source>
</evidence>
<protein>
    <submittedName>
        <fullName evidence="2">Uncharacterized protein</fullName>
    </submittedName>
</protein>
<keyword evidence="3" id="KW-1185">Reference proteome</keyword>
<dbReference type="OrthoDB" id="68293at2759"/>
<sequence>MDGMEIDSMELLRLRAAQLNTSLTAVKPDTERLTYAEIFELFHATDYASSERLLDEYECVNALVQSRDYSGTPNDTGDEEEPRTPSSLDQSANAQARKTTDKNSKRPHSQITDDGPRAHSRGRPPANSGRQPKLKKSKLMQKLTGRKNGRPIV</sequence>